<organism evidence="1 2">
    <name type="scientific">Halopenitus persicus</name>
    <dbReference type="NCBI Taxonomy" id="1048396"/>
    <lineage>
        <taxon>Archaea</taxon>
        <taxon>Methanobacteriati</taxon>
        <taxon>Methanobacteriota</taxon>
        <taxon>Stenosarchaea group</taxon>
        <taxon>Halobacteria</taxon>
        <taxon>Halobacteriales</taxon>
        <taxon>Haloferacaceae</taxon>
        <taxon>Halopenitus</taxon>
    </lineage>
</organism>
<accession>A0A1H3NLD7</accession>
<evidence type="ECO:0008006" key="3">
    <source>
        <dbReference type="Google" id="ProtNLM"/>
    </source>
</evidence>
<dbReference type="OrthoDB" id="169463at2157"/>
<dbReference type="AlphaFoldDB" id="A0A1H3NLD7"/>
<dbReference type="Proteomes" id="UP000199079">
    <property type="component" value="Unassembled WGS sequence"/>
</dbReference>
<proteinExistence type="predicted"/>
<sequence length="237" mass="26105">MPIYDRRPASEYEVVDRWDNGIGWLAHPNETGRRTSHAVLGENGGVWLIDPIDAPRIDDEFSTLGDVHGVIVCSNYHVRDADVFAARHDVPVYCPPWLSRATSQLGTPIEPETSTVGTSGFELRRCRPFPGWSEAVAYRGSDETLYVPDVLGTSPLFTVGEERLGMYLLCRFAPPRAVFEELSPQRILVGHGQGIFENASPALRTALDGARHRLPAALRSNGWGQIRALTAALGDRS</sequence>
<dbReference type="InterPro" id="IPR036866">
    <property type="entry name" value="RibonucZ/Hydroxyglut_hydro"/>
</dbReference>
<evidence type="ECO:0000313" key="1">
    <source>
        <dbReference type="EMBL" id="SDY89480.1"/>
    </source>
</evidence>
<gene>
    <name evidence="1" type="ORF">SAMN05216564_11344</name>
</gene>
<name>A0A1H3NLD7_9EURY</name>
<dbReference type="Gene3D" id="3.60.15.10">
    <property type="entry name" value="Ribonuclease Z/Hydroxyacylglutathione hydrolase-like"/>
    <property type="match status" value="1"/>
</dbReference>
<reference evidence="2" key="1">
    <citation type="submission" date="2016-10" db="EMBL/GenBank/DDBJ databases">
        <authorList>
            <person name="Varghese N."/>
            <person name="Submissions S."/>
        </authorList>
    </citation>
    <scope>NUCLEOTIDE SEQUENCE [LARGE SCALE GENOMIC DNA]</scope>
    <source>
        <strain evidence="2">DC30,IBRC 10041,KCTC 4046</strain>
    </source>
</reference>
<dbReference type="EMBL" id="FNPC01000013">
    <property type="protein sequence ID" value="SDY89480.1"/>
    <property type="molecule type" value="Genomic_DNA"/>
</dbReference>
<protein>
    <recommendedName>
        <fullName evidence="3">Metallo-beta-lactamase superfamily protein</fullName>
    </recommendedName>
</protein>
<keyword evidence="2" id="KW-1185">Reference proteome</keyword>
<evidence type="ECO:0000313" key="2">
    <source>
        <dbReference type="Proteomes" id="UP000199079"/>
    </source>
</evidence>
<dbReference type="SUPFAM" id="SSF56281">
    <property type="entry name" value="Metallo-hydrolase/oxidoreductase"/>
    <property type="match status" value="1"/>
</dbReference>
<dbReference type="RefSeq" id="WP_092734972.1">
    <property type="nucleotide sequence ID" value="NZ_FNPC01000013.1"/>
</dbReference>